<dbReference type="RefSeq" id="WP_006239341.1">
    <property type="nucleotide sequence ID" value="NZ_JH636049.1"/>
</dbReference>
<evidence type="ECO:0000313" key="3">
    <source>
        <dbReference type="EMBL" id="EID55196.1"/>
    </source>
</evidence>
<evidence type="ECO:0000313" key="4">
    <source>
        <dbReference type="Proteomes" id="UP000004691"/>
    </source>
</evidence>
<dbReference type="Proteomes" id="UP000004691">
    <property type="component" value="Unassembled WGS sequence"/>
</dbReference>
<keyword evidence="4" id="KW-1185">Reference proteome</keyword>
<dbReference type="OrthoDB" id="3555980at2"/>
<dbReference type="HOGENOM" id="CLU_097940_1_0_11"/>
<organism evidence="3 4">
    <name type="scientific">Saccharomonospora xinjiangensis XJ-54</name>
    <dbReference type="NCBI Taxonomy" id="882086"/>
    <lineage>
        <taxon>Bacteria</taxon>
        <taxon>Bacillati</taxon>
        <taxon>Actinomycetota</taxon>
        <taxon>Actinomycetes</taxon>
        <taxon>Pseudonocardiales</taxon>
        <taxon>Pseudonocardiaceae</taxon>
        <taxon>Saccharomonospora</taxon>
    </lineage>
</organism>
<evidence type="ECO:0000256" key="2">
    <source>
        <dbReference type="SAM" id="SignalP"/>
    </source>
</evidence>
<protein>
    <recommendedName>
        <fullName evidence="5">DUF3558 domain-containing protein</fullName>
    </recommendedName>
</protein>
<dbReference type="InterPro" id="IPR024520">
    <property type="entry name" value="DUF3558"/>
</dbReference>
<dbReference type="PROSITE" id="PS51257">
    <property type="entry name" value="PROKAR_LIPOPROTEIN"/>
    <property type="match status" value="1"/>
</dbReference>
<name>I0V4Z3_9PSEU</name>
<reference evidence="3 4" key="1">
    <citation type="submission" date="2012-01" db="EMBL/GenBank/DDBJ databases">
        <title>Improved High-Quality Draft sequence of Saccharomonospora xinjiangensis XJ-54.</title>
        <authorList>
            <consortium name="US DOE Joint Genome Institute"/>
            <person name="Lucas S."/>
            <person name="Han J."/>
            <person name="Lapidus A."/>
            <person name="Cheng J.-F."/>
            <person name="Goodwin L."/>
            <person name="Pitluck S."/>
            <person name="Peters L."/>
            <person name="Mikhailova N."/>
            <person name="Teshima H."/>
            <person name="Detter J.C."/>
            <person name="Han C."/>
            <person name="Tapia R."/>
            <person name="Land M."/>
            <person name="Hauser L."/>
            <person name="Kyrpides N."/>
            <person name="Ivanova N."/>
            <person name="Pagani I."/>
            <person name="Brambilla E.-M."/>
            <person name="Klenk H.-P."/>
            <person name="Woyke T."/>
        </authorList>
    </citation>
    <scope>NUCLEOTIDE SEQUENCE [LARGE SCALE GENOMIC DNA]</scope>
    <source>
        <strain evidence="3 4">XJ-54</strain>
    </source>
</reference>
<feature type="chain" id="PRO_5003634490" description="DUF3558 domain-containing protein" evidence="2">
    <location>
        <begin position="29"/>
        <end position="212"/>
    </location>
</feature>
<proteinExistence type="predicted"/>
<feature type="compositionally biased region" description="Polar residues" evidence="1">
    <location>
        <begin position="32"/>
        <end position="44"/>
    </location>
</feature>
<dbReference type="AlphaFoldDB" id="I0V4Z3"/>
<dbReference type="eggNOG" id="ENOG5034BV7">
    <property type="taxonomic scope" value="Bacteria"/>
</dbReference>
<keyword evidence="2" id="KW-0732">Signal</keyword>
<evidence type="ECO:0000256" key="1">
    <source>
        <dbReference type="SAM" id="MobiDB-lite"/>
    </source>
</evidence>
<accession>I0V4Z3</accession>
<dbReference type="EMBL" id="JH636049">
    <property type="protein sequence ID" value="EID55196.1"/>
    <property type="molecule type" value="Genomic_DNA"/>
</dbReference>
<evidence type="ECO:0008006" key="5">
    <source>
        <dbReference type="Google" id="ProtNLM"/>
    </source>
</evidence>
<feature type="signal peptide" evidence="2">
    <location>
        <begin position="1"/>
        <end position="28"/>
    </location>
</feature>
<sequence>MKRVVAMAGACVAVLVVVGCSNVSGGEAAPNPGSSAVRPSSSAAGVSGLPHSGAPVVVDPLPESVLADHPCEVLTPEQVRKVLGAGASEGERRDLGSVGPGCDWGNKESLGGFRVGFSVVSRQGLSAQYANTKPQKAVFRELDSVVGFPAVAYKDSEDEIVCTVAVGIANEYSVVTTVTLGFERESDGTDSCVAAETVSELVVNSLKAKAGR</sequence>
<dbReference type="STRING" id="882086.SacxiDRAFT_2984"/>
<feature type="region of interest" description="Disordered" evidence="1">
    <location>
        <begin position="28"/>
        <end position="49"/>
    </location>
</feature>
<dbReference type="Pfam" id="PF12079">
    <property type="entry name" value="DUF3558"/>
    <property type="match status" value="1"/>
</dbReference>
<gene>
    <name evidence="3" type="ORF">SacxiDRAFT_2984</name>
</gene>